<dbReference type="RefSeq" id="WP_046543605.1">
    <property type="nucleotide sequence ID" value="NZ_AP018359.1"/>
</dbReference>
<gene>
    <name evidence="2" type="ORF">J4M89_17510</name>
    <name evidence="1" type="ORF">JIN94_15970</name>
    <name evidence="3" type="ORF">LXE91_35905</name>
</gene>
<dbReference type="EMBL" id="JAGEMX010000005">
    <property type="protein sequence ID" value="MBO1831174.1"/>
    <property type="molecule type" value="Genomic_DNA"/>
</dbReference>
<dbReference type="AlphaFoldDB" id="A0A1R1VZJ4"/>
<reference evidence="2 5" key="2">
    <citation type="submission" date="2021-03" db="EMBL/GenBank/DDBJ databases">
        <title>Clinical course, treatment and visual outcome of an outbreak of Burkholderia contaminans endophthalmitis following cataract surgery.</title>
        <authorList>
            <person name="Lind C."/>
            <person name="Olsen K."/>
            <person name="Angelsen N.K."/>
            <person name="Krefting E.A."/>
            <person name="Fossen K."/>
            <person name="Gravningen K."/>
            <person name="Depoorter E."/>
            <person name="Vandamme P."/>
            <person name="Bertelsen G."/>
        </authorList>
    </citation>
    <scope>NUCLEOTIDE SEQUENCE [LARGE SCALE GENOMIC DNA]</scope>
    <source>
        <strain evidence="2 5">51242556</strain>
    </source>
</reference>
<sequence>MVTEDMGHAVWVKFLRRFIRLGQIERPILLGGHFNTWQVLKFWDIRRMSLFTIPVLTGGAVWKPCWIGGSGHPGYGQPKTRMASVATRAATQKNGLGVPLSGFS</sequence>
<dbReference type="Proteomes" id="UP000664048">
    <property type="component" value="Unassembled WGS sequence"/>
</dbReference>
<accession>A0A1R1VZJ4</accession>
<reference evidence="1" key="1">
    <citation type="submission" date="2021-01" db="EMBL/GenBank/DDBJ databases">
        <title>Outbreak of Burkholderia contaminns endophthalmitis traced to a clinical ventilation system.</title>
        <authorList>
            <person name="Lipuma J."/>
            <person name="Spilker T."/>
            <person name="Kratholm J."/>
        </authorList>
    </citation>
    <scope>NUCLEOTIDE SEQUENCE</scope>
    <source>
        <strain evidence="1">HI4954</strain>
    </source>
</reference>
<dbReference type="Proteomes" id="UP000611459">
    <property type="component" value="Unassembled WGS sequence"/>
</dbReference>
<dbReference type="EMBL" id="CP090642">
    <property type="protein sequence ID" value="WFN22090.1"/>
    <property type="molecule type" value="Genomic_DNA"/>
</dbReference>
<proteinExistence type="predicted"/>
<evidence type="ECO:0000313" key="3">
    <source>
        <dbReference type="EMBL" id="WFN22090.1"/>
    </source>
</evidence>
<dbReference type="EMBL" id="JAENIB010000005">
    <property type="protein sequence ID" value="MBK1931386.1"/>
    <property type="molecule type" value="Genomic_DNA"/>
</dbReference>
<evidence type="ECO:0000313" key="1">
    <source>
        <dbReference type="EMBL" id="MBK1931386.1"/>
    </source>
</evidence>
<evidence type="ECO:0000313" key="5">
    <source>
        <dbReference type="Proteomes" id="UP000664048"/>
    </source>
</evidence>
<evidence type="ECO:0000313" key="6">
    <source>
        <dbReference type="Proteomes" id="UP001220209"/>
    </source>
</evidence>
<dbReference type="Proteomes" id="UP001220209">
    <property type="component" value="Chromosome 3"/>
</dbReference>
<evidence type="ECO:0000313" key="4">
    <source>
        <dbReference type="Proteomes" id="UP000611459"/>
    </source>
</evidence>
<reference evidence="3 6" key="3">
    <citation type="submission" date="2021-12" db="EMBL/GenBank/DDBJ databases">
        <title>Genomic and phenotypic characterization of three Burkholderia contaminans isolates recovered from different sources.</title>
        <authorList>
            <person name="Lopez De Volder A."/>
            <person name="Fan Y."/>
            <person name="Nunvar J."/>
            <person name="Herrera T."/>
            <person name="Timp W."/>
            <person name="Degrossi J."/>
        </authorList>
    </citation>
    <scope>NUCLEOTIDE SEQUENCE [LARGE SCALE GENOMIC DNA]</scope>
    <source>
        <strain evidence="3 6">LMG 23361</strain>
    </source>
</reference>
<dbReference type="GeneID" id="93194857"/>
<protein>
    <submittedName>
        <fullName evidence="1">Uncharacterized protein</fullName>
    </submittedName>
</protein>
<name>A0A1R1VZJ4_9BURK</name>
<keyword evidence="5" id="KW-1185">Reference proteome</keyword>
<evidence type="ECO:0000313" key="2">
    <source>
        <dbReference type="EMBL" id="MBO1831174.1"/>
    </source>
</evidence>
<organism evidence="1 4">
    <name type="scientific">Burkholderia contaminans</name>
    <dbReference type="NCBI Taxonomy" id="488447"/>
    <lineage>
        <taxon>Bacteria</taxon>
        <taxon>Pseudomonadati</taxon>
        <taxon>Pseudomonadota</taxon>
        <taxon>Betaproteobacteria</taxon>
        <taxon>Burkholderiales</taxon>
        <taxon>Burkholderiaceae</taxon>
        <taxon>Burkholderia</taxon>
        <taxon>Burkholderia cepacia complex</taxon>
    </lineage>
</organism>